<evidence type="ECO:0000313" key="8">
    <source>
        <dbReference type="Proteomes" id="UP000178912"/>
    </source>
</evidence>
<evidence type="ECO:0000256" key="5">
    <source>
        <dbReference type="ARBA" id="ARBA00023288"/>
    </source>
</evidence>
<evidence type="ECO:0008006" key="9">
    <source>
        <dbReference type="Google" id="ProtNLM"/>
    </source>
</evidence>
<dbReference type="AlphaFoldDB" id="A0A1E1LBG7"/>
<dbReference type="GO" id="GO:0043410">
    <property type="term" value="P:positive regulation of MAPK cascade"/>
    <property type="evidence" value="ECO:0007669"/>
    <property type="project" value="InterPro"/>
</dbReference>
<dbReference type="EMBL" id="FJUX01000098">
    <property type="protein sequence ID" value="CZT07714.1"/>
    <property type="molecule type" value="Genomic_DNA"/>
</dbReference>
<evidence type="ECO:0000256" key="2">
    <source>
        <dbReference type="ARBA" id="ARBA00022707"/>
    </source>
</evidence>
<reference evidence="8" key="1">
    <citation type="submission" date="2016-03" db="EMBL/GenBank/DDBJ databases">
        <authorList>
            <person name="Guldener U."/>
        </authorList>
    </citation>
    <scope>NUCLEOTIDE SEQUENCE [LARGE SCALE GENOMIC DNA]</scope>
    <source>
        <strain evidence="8">04CH-RAC-A.6.1</strain>
    </source>
</reference>
<keyword evidence="4" id="KW-0564">Palmitate</keyword>
<dbReference type="Proteomes" id="UP000178912">
    <property type="component" value="Unassembled WGS sequence"/>
</dbReference>
<keyword evidence="2" id="KW-0519">Myristate</keyword>
<dbReference type="OrthoDB" id="5299893at2759"/>
<evidence type="ECO:0000256" key="3">
    <source>
        <dbReference type="ARBA" id="ARBA00023136"/>
    </source>
</evidence>
<keyword evidence="8" id="KW-1185">Reference proteome</keyword>
<name>A0A1E1LBG7_9HELO</name>
<dbReference type="SMART" id="SM01262">
    <property type="entry name" value="LAMTOR"/>
    <property type="match status" value="1"/>
</dbReference>
<dbReference type="GO" id="GO:0032008">
    <property type="term" value="P:positive regulation of TOR signaling"/>
    <property type="evidence" value="ECO:0007669"/>
    <property type="project" value="InterPro"/>
</dbReference>
<dbReference type="GO" id="GO:0016197">
    <property type="term" value="P:endosomal transport"/>
    <property type="evidence" value="ECO:0007669"/>
    <property type="project" value="InterPro"/>
</dbReference>
<evidence type="ECO:0000256" key="4">
    <source>
        <dbReference type="ARBA" id="ARBA00023139"/>
    </source>
</evidence>
<sequence>MGACSSCLGRDADLELSDEDEQSRLLFDDPHANHYGSFGEVNTGVAQADPQEVQRENEALQKIVTLTSNHLVDIFAMVPQSPMPPAGSPTATSTTFPGQDSRLVRYQDVLGKISAMGPLMTTNQYPIDQTPTASDGWLSDDDEVEEMKGHTPVKSDGIGALLGGFAEADSATT</sequence>
<dbReference type="GO" id="GO:0045121">
    <property type="term" value="C:membrane raft"/>
    <property type="evidence" value="ECO:0007669"/>
    <property type="project" value="InterPro"/>
</dbReference>
<feature type="region of interest" description="Disordered" evidence="6">
    <location>
        <begin position="80"/>
        <end position="100"/>
    </location>
</feature>
<dbReference type="InterPro" id="IPR028209">
    <property type="entry name" value="LAMTOR1/MEH1"/>
</dbReference>
<proteinExistence type="predicted"/>
<dbReference type="GO" id="GO:0031902">
    <property type="term" value="C:late endosome membrane"/>
    <property type="evidence" value="ECO:0007669"/>
    <property type="project" value="InterPro"/>
</dbReference>
<keyword evidence="5" id="KW-0449">Lipoprotein</keyword>
<dbReference type="GO" id="GO:0001919">
    <property type="term" value="P:regulation of receptor recycling"/>
    <property type="evidence" value="ECO:0007669"/>
    <property type="project" value="InterPro"/>
</dbReference>
<dbReference type="GO" id="GO:0071230">
    <property type="term" value="P:cellular response to amino acid stimulus"/>
    <property type="evidence" value="ECO:0007669"/>
    <property type="project" value="InterPro"/>
</dbReference>
<dbReference type="GO" id="GO:0071986">
    <property type="term" value="C:Ragulator complex"/>
    <property type="evidence" value="ECO:0007669"/>
    <property type="project" value="InterPro"/>
</dbReference>
<gene>
    <name evidence="7" type="ORF">RAG0_13063</name>
</gene>
<accession>A0A1E1LBG7</accession>
<evidence type="ECO:0000313" key="7">
    <source>
        <dbReference type="EMBL" id="CZT07714.1"/>
    </source>
</evidence>
<comment type="subcellular location">
    <subcellularLocation>
        <location evidence="1">Endomembrane system</location>
    </subcellularLocation>
</comment>
<evidence type="ECO:0000256" key="1">
    <source>
        <dbReference type="ARBA" id="ARBA00004308"/>
    </source>
</evidence>
<protein>
    <recommendedName>
        <fullName evidence="9">Late endosomal/lysosomal adaptor and MAPK and MTOR activator-domain-containing protein</fullName>
    </recommendedName>
</protein>
<dbReference type="Pfam" id="PF15454">
    <property type="entry name" value="LAMTOR"/>
    <property type="match status" value="1"/>
</dbReference>
<organism evidence="7 8">
    <name type="scientific">Rhynchosporium agropyri</name>
    <dbReference type="NCBI Taxonomy" id="914238"/>
    <lineage>
        <taxon>Eukaryota</taxon>
        <taxon>Fungi</taxon>
        <taxon>Dikarya</taxon>
        <taxon>Ascomycota</taxon>
        <taxon>Pezizomycotina</taxon>
        <taxon>Leotiomycetes</taxon>
        <taxon>Helotiales</taxon>
        <taxon>Ploettnerulaceae</taxon>
        <taxon>Rhynchosporium</taxon>
    </lineage>
</organism>
<evidence type="ECO:0000256" key="6">
    <source>
        <dbReference type="SAM" id="MobiDB-lite"/>
    </source>
</evidence>
<keyword evidence="3" id="KW-0472">Membrane</keyword>
<feature type="compositionally biased region" description="Low complexity" evidence="6">
    <location>
        <begin position="88"/>
        <end position="98"/>
    </location>
</feature>